<dbReference type="PROSITE" id="PS51257">
    <property type="entry name" value="PROKAR_LIPOPROTEIN"/>
    <property type="match status" value="1"/>
</dbReference>
<protein>
    <submittedName>
        <fullName evidence="1">Uncharacterized protein</fullName>
    </submittedName>
</protein>
<keyword evidence="2" id="KW-1185">Reference proteome</keyword>
<sequence>MKQLTKPTTPTHITVLACHQYIKLRQSMSLWQCHPLTGHHHLDIALPSRHQILFSYAIFTHISIVYCRGVYHQVFLLSLLFFVTEQCFGHLKMPQRNVAYGLAVHLVVSMLD</sequence>
<name>A0AAD9N969_9ANNE</name>
<dbReference type="EMBL" id="JAODUP010000141">
    <property type="protein sequence ID" value="KAK2160073.1"/>
    <property type="molecule type" value="Genomic_DNA"/>
</dbReference>
<gene>
    <name evidence="1" type="ORF">LSH36_141g10047</name>
</gene>
<dbReference type="AlphaFoldDB" id="A0AAD9N969"/>
<dbReference type="Proteomes" id="UP001208570">
    <property type="component" value="Unassembled WGS sequence"/>
</dbReference>
<comment type="caution">
    <text evidence="1">The sequence shown here is derived from an EMBL/GenBank/DDBJ whole genome shotgun (WGS) entry which is preliminary data.</text>
</comment>
<reference evidence="1" key="1">
    <citation type="journal article" date="2023" name="Mol. Biol. Evol.">
        <title>Third-Generation Sequencing Reveals the Adaptive Role of the Epigenome in Three Deep-Sea Polychaetes.</title>
        <authorList>
            <person name="Perez M."/>
            <person name="Aroh O."/>
            <person name="Sun Y."/>
            <person name="Lan Y."/>
            <person name="Juniper S.K."/>
            <person name="Young C.R."/>
            <person name="Angers B."/>
            <person name="Qian P.Y."/>
        </authorList>
    </citation>
    <scope>NUCLEOTIDE SEQUENCE</scope>
    <source>
        <strain evidence="1">P08H-3</strain>
    </source>
</reference>
<evidence type="ECO:0000313" key="1">
    <source>
        <dbReference type="EMBL" id="KAK2160073.1"/>
    </source>
</evidence>
<organism evidence="1 2">
    <name type="scientific">Paralvinella palmiformis</name>
    <dbReference type="NCBI Taxonomy" id="53620"/>
    <lineage>
        <taxon>Eukaryota</taxon>
        <taxon>Metazoa</taxon>
        <taxon>Spiralia</taxon>
        <taxon>Lophotrochozoa</taxon>
        <taxon>Annelida</taxon>
        <taxon>Polychaeta</taxon>
        <taxon>Sedentaria</taxon>
        <taxon>Canalipalpata</taxon>
        <taxon>Terebellida</taxon>
        <taxon>Terebelliformia</taxon>
        <taxon>Alvinellidae</taxon>
        <taxon>Paralvinella</taxon>
    </lineage>
</organism>
<accession>A0AAD9N969</accession>
<proteinExistence type="predicted"/>
<evidence type="ECO:0000313" key="2">
    <source>
        <dbReference type="Proteomes" id="UP001208570"/>
    </source>
</evidence>